<dbReference type="InterPro" id="IPR011005">
    <property type="entry name" value="Dihydropteroate_synth-like_sf"/>
</dbReference>
<comment type="catalytic activity">
    <reaction evidence="1">
        <text>(7,8-dihydropterin-6-yl)methyl diphosphate + 4-aminobenzoate = 7,8-dihydropteroate + diphosphate</text>
        <dbReference type="Rhea" id="RHEA:19949"/>
        <dbReference type="ChEBI" id="CHEBI:17836"/>
        <dbReference type="ChEBI" id="CHEBI:17839"/>
        <dbReference type="ChEBI" id="CHEBI:33019"/>
        <dbReference type="ChEBI" id="CHEBI:72950"/>
        <dbReference type="EC" id="2.5.1.15"/>
    </reaction>
</comment>
<comment type="similarity">
    <text evidence="4 12">Belongs to the DHPS family.</text>
</comment>
<dbReference type="AlphaFoldDB" id="A0A1F6C9P9"/>
<evidence type="ECO:0000256" key="6">
    <source>
        <dbReference type="ARBA" id="ARBA00016919"/>
    </source>
</evidence>
<comment type="cofactor">
    <cofactor evidence="2 12">
        <name>Mg(2+)</name>
        <dbReference type="ChEBI" id="CHEBI:18420"/>
    </cofactor>
</comment>
<keyword evidence="8 12" id="KW-0479">Metal-binding</keyword>
<protein>
    <recommendedName>
        <fullName evidence="6 12">Dihydropteroate synthase</fullName>
        <shortName evidence="12">DHPS</shortName>
        <ecNumber evidence="5 12">2.5.1.15</ecNumber>
    </recommendedName>
    <alternativeName>
        <fullName evidence="11 12">Dihydropteroate pyrophosphorylase</fullName>
    </alternativeName>
</protein>
<dbReference type="Gene3D" id="3.20.20.20">
    <property type="entry name" value="Dihydropteroate synthase-like"/>
    <property type="match status" value="1"/>
</dbReference>
<comment type="pathway">
    <text evidence="3 12">Cofactor biosynthesis; tetrahydrofolate biosynthesis; 7,8-dihydrofolate from 2-amino-4-hydroxy-6-hydroxymethyl-7,8-dihydropteridine diphosphate and 4-aminobenzoate: step 1/2.</text>
</comment>
<evidence type="ECO:0000256" key="1">
    <source>
        <dbReference type="ARBA" id="ARBA00000012"/>
    </source>
</evidence>
<dbReference type="Pfam" id="PF00809">
    <property type="entry name" value="Pterin_bind"/>
    <property type="match status" value="1"/>
</dbReference>
<dbReference type="PROSITE" id="PS00793">
    <property type="entry name" value="DHPS_2"/>
    <property type="match status" value="1"/>
</dbReference>
<proteinExistence type="inferred from homology"/>
<evidence type="ECO:0000256" key="2">
    <source>
        <dbReference type="ARBA" id="ARBA00001946"/>
    </source>
</evidence>
<dbReference type="PANTHER" id="PTHR20941:SF1">
    <property type="entry name" value="FOLIC ACID SYNTHESIS PROTEIN FOL1"/>
    <property type="match status" value="1"/>
</dbReference>
<dbReference type="Proteomes" id="UP000178606">
    <property type="component" value="Unassembled WGS sequence"/>
</dbReference>
<dbReference type="UniPathway" id="UPA00077">
    <property type="reaction ID" value="UER00156"/>
</dbReference>
<evidence type="ECO:0000256" key="12">
    <source>
        <dbReference type="RuleBase" id="RU361205"/>
    </source>
</evidence>
<dbReference type="GO" id="GO:0005829">
    <property type="term" value="C:cytosol"/>
    <property type="evidence" value="ECO:0007669"/>
    <property type="project" value="TreeGrafter"/>
</dbReference>
<evidence type="ECO:0000256" key="7">
    <source>
        <dbReference type="ARBA" id="ARBA00022679"/>
    </source>
</evidence>
<evidence type="ECO:0000256" key="5">
    <source>
        <dbReference type="ARBA" id="ARBA00012458"/>
    </source>
</evidence>
<dbReference type="InterPro" id="IPR045031">
    <property type="entry name" value="DHP_synth-like"/>
</dbReference>
<evidence type="ECO:0000313" key="15">
    <source>
        <dbReference type="EMBL" id="OGG45899.1"/>
    </source>
</evidence>
<dbReference type="SUPFAM" id="SSF51717">
    <property type="entry name" value="Dihydropteroate synthetase-like"/>
    <property type="match status" value="1"/>
</dbReference>
<comment type="caution">
    <text evidence="15">The sequence shown here is derived from an EMBL/GenBank/DDBJ whole genome shotgun (WGS) entry which is preliminary data.</text>
</comment>
<evidence type="ECO:0000313" key="16">
    <source>
        <dbReference type="Proteomes" id="UP000178606"/>
    </source>
</evidence>
<comment type="function">
    <text evidence="12">Catalyzes the condensation of para-aminobenzoate (pABA) with 6-hydroxymethyl-7,8-dihydropterin diphosphate (DHPt-PP) to form 7,8-dihydropteroate (H2Pte), the immediate precursor of folate derivatives.</text>
</comment>
<feature type="region of interest" description="Disordered" evidence="13">
    <location>
        <begin position="57"/>
        <end position="80"/>
    </location>
</feature>
<evidence type="ECO:0000256" key="9">
    <source>
        <dbReference type="ARBA" id="ARBA00022842"/>
    </source>
</evidence>
<evidence type="ECO:0000256" key="10">
    <source>
        <dbReference type="ARBA" id="ARBA00022909"/>
    </source>
</evidence>
<evidence type="ECO:0000256" key="11">
    <source>
        <dbReference type="ARBA" id="ARBA00030193"/>
    </source>
</evidence>
<dbReference type="PANTHER" id="PTHR20941">
    <property type="entry name" value="FOLATE SYNTHESIS PROTEINS"/>
    <property type="match status" value="1"/>
</dbReference>
<evidence type="ECO:0000256" key="3">
    <source>
        <dbReference type="ARBA" id="ARBA00004763"/>
    </source>
</evidence>
<dbReference type="EMBL" id="MFKF01000360">
    <property type="protein sequence ID" value="OGG45899.1"/>
    <property type="molecule type" value="Genomic_DNA"/>
</dbReference>
<dbReference type="CDD" id="cd00739">
    <property type="entry name" value="DHPS"/>
    <property type="match status" value="1"/>
</dbReference>
<dbReference type="GO" id="GO:0004156">
    <property type="term" value="F:dihydropteroate synthase activity"/>
    <property type="evidence" value="ECO:0007669"/>
    <property type="project" value="UniProtKB-EC"/>
</dbReference>
<dbReference type="PROSITE" id="PS00792">
    <property type="entry name" value="DHPS_1"/>
    <property type="match status" value="1"/>
</dbReference>
<keyword evidence="9 12" id="KW-0460">Magnesium</keyword>
<dbReference type="PROSITE" id="PS50972">
    <property type="entry name" value="PTERIN_BINDING"/>
    <property type="match status" value="1"/>
</dbReference>
<evidence type="ECO:0000256" key="13">
    <source>
        <dbReference type="SAM" id="MobiDB-lite"/>
    </source>
</evidence>
<dbReference type="GO" id="GO:0046654">
    <property type="term" value="P:tetrahydrofolate biosynthetic process"/>
    <property type="evidence" value="ECO:0007669"/>
    <property type="project" value="UniProtKB-UniPathway"/>
</dbReference>
<dbReference type="InterPro" id="IPR000489">
    <property type="entry name" value="Pterin-binding_dom"/>
</dbReference>
<feature type="domain" description="Pterin-binding" evidence="14">
    <location>
        <begin position="14"/>
        <end position="277"/>
    </location>
</feature>
<dbReference type="EC" id="2.5.1.15" evidence="5 12"/>
<keyword evidence="10 12" id="KW-0289">Folate biosynthesis</keyword>
<evidence type="ECO:0000256" key="4">
    <source>
        <dbReference type="ARBA" id="ARBA00009503"/>
    </source>
</evidence>
<dbReference type="GO" id="GO:0046872">
    <property type="term" value="F:metal ion binding"/>
    <property type="evidence" value="ECO:0007669"/>
    <property type="project" value="UniProtKB-KW"/>
</dbReference>
<gene>
    <name evidence="15" type="ORF">A3F84_17205</name>
</gene>
<accession>A0A1F6C9P9</accession>
<reference evidence="15 16" key="1">
    <citation type="journal article" date="2016" name="Nat. Commun.">
        <title>Thousands of microbial genomes shed light on interconnected biogeochemical processes in an aquifer system.</title>
        <authorList>
            <person name="Anantharaman K."/>
            <person name="Brown C.T."/>
            <person name="Hug L.A."/>
            <person name="Sharon I."/>
            <person name="Castelle C.J."/>
            <person name="Probst A.J."/>
            <person name="Thomas B.C."/>
            <person name="Singh A."/>
            <person name="Wilkins M.J."/>
            <person name="Karaoz U."/>
            <person name="Brodie E.L."/>
            <person name="Williams K.H."/>
            <person name="Hubbard S.S."/>
            <person name="Banfield J.F."/>
        </authorList>
    </citation>
    <scope>NUCLEOTIDE SEQUENCE [LARGE SCALE GENOMIC DNA]</scope>
    <source>
        <strain evidence="16">RIFCSPLOWO2_12_FULL_64_10</strain>
    </source>
</reference>
<dbReference type="NCBIfam" id="TIGR01496">
    <property type="entry name" value="DHPS"/>
    <property type="match status" value="1"/>
</dbReference>
<organism evidence="15 16">
    <name type="scientific">Handelsmanbacteria sp. (strain RIFCSPLOWO2_12_FULL_64_10)</name>
    <dbReference type="NCBI Taxonomy" id="1817868"/>
    <lineage>
        <taxon>Bacteria</taxon>
        <taxon>Candidatus Handelsmaniibacteriota</taxon>
    </lineage>
</organism>
<sequence length="287" mass="30500">MPCGRATLTFGERTLIVGILNVTPDSFFDGGRYAEADAAARQVADMVEEGADLIDVGGESTRPAGPYGAGAGPVSEEEETRRVVPVVERISRDCPVPISVDTTKSGVARRALDAGADLINDISALRFDPGMAPLIAARGAPVVVMHMKGTPRMMQQNPTYEDVIGEVRAFLRERIAFAAQSGISPDRILIDPGLGFGKRLRDNLEIIARLREFRSLSTPLLVGPSRKAFVGVTTSPIPPIPVEDRLEGTLAAVTLCIANGADAVRVHDVKAAARARRLADAVVRGLV</sequence>
<evidence type="ECO:0000256" key="8">
    <source>
        <dbReference type="ARBA" id="ARBA00022723"/>
    </source>
</evidence>
<name>A0A1F6C9P9_HANXR</name>
<evidence type="ECO:0000259" key="14">
    <source>
        <dbReference type="PROSITE" id="PS50972"/>
    </source>
</evidence>
<dbReference type="InterPro" id="IPR006390">
    <property type="entry name" value="DHP_synth_dom"/>
</dbReference>
<keyword evidence="7 12" id="KW-0808">Transferase</keyword>
<dbReference type="GO" id="GO:0046656">
    <property type="term" value="P:folic acid biosynthetic process"/>
    <property type="evidence" value="ECO:0007669"/>
    <property type="project" value="UniProtKB-KW"/>
</dbReference>
<dbReference type="FunFam" id="3.20.20.20:FF:000006">
    <property type="entry name" value="Dihydropteroate synthase"/>
    <property type="match status" value="1"/>
</dbReference>